<dbReference type="SUPFAM" id="SSF53335">
    <property type="entry name" value="S-adenosyl-L-methionine-dependent methyltransferases"/>
    <property type="match status" value="1"/>
</dbReference>
<sequence>MARVLGQNPASAPGWLWLGVPGATPPDSERRRGLLLRRDEGGYAGDVRCALPLPIASESLGVVLVQHVLDDALPGDALLDECARVLDPSGVLWLAVLNPWSPYRARWLRSGLRAHDPGRWQRRLQRAGFAIDSLSLQWLGPRWRSAHGDVGVGAVDRLRAGVALTVSKRTLAAIPPAPLRGLRLQIGSTMSRGR</sequence>
<name>A0A918W529_9GAMM</name>
<proteinExistence type="predicted"/>
<dbReference type="Gene3D" id="3.40.50.150">
    <property type="entry name" value="Vaccinia Virus protein VP39"/>
    <property type="match status" value="1"/>
</dbReference>
<dbReference type="InterPro" id="IPR029063">
    <property type="entry name" value="SAM-dependent_MTases_sf"/>
</dbReference>
<gene>
    <name evidence="1" type="ORF">GCM10007067_02030</name>
</gene>
<comment type="caution">
    <text evidence="1">The sequence shown here is derived from an EMBL/GenBank/DDBJ whole genome shotgun (WGS) entry which is preliminary data.</text>
</comment>
<reference evidence="1" key="1">
    <citation type="journal article" date="2014" name="Int. J. Syst. Evol. Microbiol.">
        <title>Complete genome sequence of Corynebacterium casei LMG S-19264T (=DSM 44701T), isolated from a smear-ripened cheese.</title>
        <authorList>
            <consortium name="US DOE Joint Genome Institute (JGI-PGF)"/>
            <person name="Walter F."/>
            <person name="Albersmeier A."/>
            <person name="Kalinowski J."/>
            <person name="Ruckert C."/>
        </authorList>
    </citation>
    <scope>NUCLEOTIDE SEQUENCE</scope>
    <source>
        <strain evidence="1">KCTC 23077</strain>
    </source>
</reference>
<evidence type="ECO:0000313" key="2">
    <source>
        <dbReference type="Proteomes" id="UP000646426"/>
    </source>
</evidence>
<dbReference type="EMBL" id="BMYD01000001">
    <property type="protein sequence ID" value="GHA69650.1"/>
    <property type="molecule type" value="Genomic_DNA"/>
</dbReference>
<accession>A0A918W529</accession>
<reference evidence="1" key="2">
    <citation type="submission" date="2020-09" db="EMBL/GenBank/DDBJ databases">
        <authorList>
            <person name="Sun Q."/>
            <person name="Kim S."/>
        </authorList>
    </citation>
    <scope>NUCLEOTIDE SEQUENCE</scope>
    <source>
        <strain evidence="1">KCTC 23077</strain>
    </source>
</reference>
<dbReference type="AlphaFoldDB" id="A0A918W529"/>
<dbReference type="Proteomes" id="UP000646426">
    <property type="component" value="Unassembled WGS sequence"/>
</dbReference>
<protein>
    <recommendedName>
        <fullName evidence="3">Methyltransferase domain-containing protein</fullName>
    </recommendedName>
</protein>
<organism evidence="1 2">
    <name type="scientific">Cognatilysobacter bugurensis</name>
    <dbReference type="NCBI Taxonomy" id="543356"/>
    <lineage>
        <taxon>Bacteria</taxon>
        <taxon>Pseudomonadati</taxon>
        <taxon>Pseudomonadota</taxon>
        <taxon>Gammaproteobacteria</taxon>
        <taxon>Lysobacterales</taxon>
        <taxon>Lysobacteraceae</taxon>
        <taxon>Cognatilysobacter</taxon>
    </lineage>
</organism>
<keyword evidence="2" id="KW-1185">Reference proteome</keyword>
<evidence type="ECO:0008006" key="3">
    <source>
        <dbReference type="Google" id="ProtNLM"/>
    </source>
</evidence>
<evidence type="ECO:0000313" key="1">
    <source>
        <dbReference type="EMBL" id="GHA69650.1"/>
    </source>
</evidence>